<dbReference type="GO" id="GO:0002949">
    <property type="term" value="P:tRNA threonylcarbamoyladenosine modification"/>
    <property type="evidence" value="ECO:0007669"/>
    <property type="project" value="InterPro"/>
</dbReference>
<dbReference type="InterPro" id="IPR027417">
    <property type="entry name" value="P-loop_NTPase"/>
</dbReference>
<dbReference type="EMBL" id="MHWZ01000031">
    <property type="protein sequence ID" value="OHB17045.1"/>
    <property type="molecule type" value="Genomic_DNA"/>
</dbReference>
<evidence type="ECO:0000256" key="6">
    <source>
        <dbReference type="ARBA" id="ARBA00022723"/>
    </source>
</evidence>
<evidence type="ECO:0000256" key="8">
    <source>
        <dbReference type="ARBA" id="ARBA00022840"/>
    </source>
</evidence>
<dbReference type="PANTHER" id="PTHR33540:SF2">
    <property type="entry name" value="TRNA THREONYLCARBAMOYLADENOSINE BIOSYNTHESIS PROTEIN TSAE"/>
    <property type="match status" value="1"/>
</dbReference>
<evidence type="ECO:0000313" key="11">
    <source>
        <dbReference type="EMBL" id="OHB17045.1"/>
    </source>
</evidence>
<keyword evidence="8" id="KW-0067">ATP-binding</keyword>
<reference evidence="11 12" key="1">
    <citation type="journal article" date="2016" name="Nat. Commun.">
        <title>Thousands of microbial genomes shed light on interconnected biogeochemical processes in an aquifer system.</title>
        <authorList>
            <person name="Anantharaman K."/>
            <person name="Brown C.T."/>
            <person name="Hug L.A."/>
            <person name="Sharon I."/>
            <person name="Castelle C.J."/>
            <person name="Probst A.J."/>
            <person name="Thomas B.C."/>
            <person name="Singh A."/>
            <person name="Wilkins M.J."/>
            <person name="Karaoz U."/>
            <person name="Brodie E.L."/>
            <person name="Williams K.H."/>
            <person name="Hubbard S.S."/>
            <person name="Banfield J.F."/>
        </authorList>
    </citation>
    <scope>NUCLEOTIDE SEQUENCE [LARGE SCALE GENOMIC DNA]</scope>
</reference>
<keyword evidence="7" id="KW-0547">Nucleotide-binding</keyword>
<gene>
    <name evidence="11" type="ORF">A2544_00900</name>
</gene>
<dbReference type="PANTHER" id="PTHR33540">
    <property type="entry name" value="TRNA THREONYLCARBAMOYLADENOSINE BIOSYNTHESIS PROTEIN TSAE"/>
    <property type="match status" value="1"/>
</dbReference>
<comment type="similarity">
    <text evidence="2">Belongs to the TsaE family.</text>
</comment>
<keyword evidence="11" id="KW-0808">Transferase</keyword>
<dbReference type="Pfam" id="PF02367">
    <property type="entry name" value="TsaE"/>
    <property type="match status" value="1"/>
</dbReference>
<evidence type="ECO:0000256" key="4">
    <source>
        <dbReference type="ARBA" id="ARBA00022490"/>
    </source>
</evidence>
<accession>A0A1G2V5Z8</accession>
<dbReference type="Gene3D" id="3.40.50.300">
    <property type="entry name" value="P-loop containing nucleotide triphosphate hydrolases"/>
    <property type="match status" value="1"/>
</dbReference>
<dbReference type="GO" id="GO:0046872">
    <property type="term" value="F:metal ion binding"/>
    <property type="evidence" value="ECO:0007669"/>
    <property type="project" value="UniProtKB-KW"/>
</dbReference>
<proteinExistence type="inferred from homology"/>
<dbReference type="GO" id="GO:0016740">
    <property type="term" value="F:transferase activity"/>
    <property type="evidence" value="ECO:0007669"/>
    <property type="project" value="UniProtKB-KW"/>
</dbReference>
<comment type="subcellular location">
    <subcellularLocation>
        <location evidence="1">Cytoplasm</location>
    </subcellularLocation>
</comment>
<dbReference type="STRING" id="1802782.A2544_00900"/>
<protein>
    <recommendedName>
        <fullName evidence="3">tRNA threonylcarbamoyladenosine biosynthesis protein TsaE</fullName>
    </recommendedName>
    <alternativeName>
        <fullName evidence="10">t(6)A37 threonylcarbamoyladenosine biosynthesis protein TsaE</fullName>
    </alternativeName>
</protein>
<evidence type="ECO:0000256" key="10">
    <source>
        <dbReference type="ARBA" id="ARBA00032441"/>
    </source>
</evidence>
<organism evidence="11 12">
    <name type="scientific">Candidatus Zambryskibacteria bacterium RIFOXYD2_FULL_43_10</name>
    <dbReference type="NCBI Taxonomy" id="1802782"/>
    <lineage>
        <taxon>Bacteria</taxon>
        <taxon>Candidatus Zambryskiibacteriota</taxon>
    </lineage>
</organism>
<keyword evidence="9" id="KW-0460">Magnesium</keyword>
<dbReference type="NCBIfam" id="TIGR00150">
    <property type="entry name" value="T6A_YjeE"/>
    <property type="match status" value="1"/>
</dbReference>
<dbReference type="AlphaFoldDB" id="A0A1G2V5Z8"/>
<sequence>MKATVVVLQGELGSGKTAFAKALGKMMGINEHIVSPTFVIMKSYNIDWKGFKKLIHVDAYRIESESELLNLGWNELVENPQHLILIEWPERVEGILPKDSRRIFFKHEI</sequence>
<comment type="caution">
    <text evidence="11">The sequence shown here is derived from an EMBL/GenBank/DDBJ whole genome shotgun (WGS) entry which is preliminary data.</text>
</comment>
<evidence type="ECO:0000256" key="7">
    <source>
        <dbReference type="ARBA" id="ARBA00022741"/>
    </source>
</evidence>
<keyword evidence="5" id="KW-0819">tRNA processing</keyword>
<dbReference type="GO" id="GO:0005524">
    <property type="term" value="F:ATP binding"/>
    <property type="evidence" value="ECO:0007669"/>
    <property type="project" value="UniProtKB-KW"/>
</dbReference>
<evidence type="ECO:0000256" key="9">
    <source>
        <dbReference type="ARBA" id="ARBA00022842"/>
    </source>
</evidence>
<dbReference type="InterPro" id="IPR003442">
    <property type="entry name" value="T6A_TsaE"/>
</dbReference>
<dbReference type="Proteomes" id="UP000176868">
    <property type="component" value="Unassembled WGS sequence"/>
</dbReference>
<evidence type="ECO:0000313" key="12">
    <source>
        <dbReference type="Proteomes" id="UP000176868"/>
    </source>
</evidence>
<evidence type="ECO:0000256" key="2">
    <source>
        <dbReference type="ARBA" id="ARBA00007599"/>
    </source>
</evidence>
<evidence type="ECO:0000256" key="5">
    <source>
        <dbReference type="ARBA" id="ARBA00022694"/>
    </source>
</evidence>
<dbReference type="GO" id="GO:0005737">
    <property type="term" value="C:cytoplasm"/>
    <property type="evidence" value="ECO:0007669"/>
    <property type="project" value="UniProtKB-SubCell"/>
</dbReference>
<keyword evidence="4" id="KW-0963">Cytoplasm</keyword>
<name>A0A1G2V5Z8_9BACT</name>
<dbReference type="SUPFAM" id="SSF52540">
    <property type="entry name" value="P-loop containing nucleoside triphosphate hydrolases"/>
    <property type="match status" value="1"/>
</dbReference>
<keyword evidence="6" id="KW-0479">Metal-binding</keyword>
<evidence type="ECO:0000256" key="3">
    <source>
        <dbReference type="ARBA" id="ARBA00019010"/>
    </source>
</evidence>
<evidence type="ECO:0000256" key="1">
    <source>
        <dbReference type="ARBA" id="ARBA00004496"/>
    </source>
</evidence>